<dbReference type="InterPro" id="IPR045380">
    <property type="entry name" value="LD_TPept_scaffold_dom"/>
</dbReference>
<feature type="domain" description="L,D-TPase catalytic" evidence="8">
    <location>
        <begin position="210"/>
        <end position="392"/>
    </location>
</feature>
<feature type="active site" description="Proton donor/acceptor" evidence="7">
    <location>
        <position position="345"/>
    </location>
</feature>
<dbReference type="PANTHER" id="PTHR41533">
    <property type="entry name" value="L,D-TRANSPEPTIDASE HI_1667-RELATED"/>
    <property type="match status" value="1"/>
</dbReference>
<dbReference type="Pfam" id="PF20142">
    <property type="entry name" value="Scaffold"/>
    <property type="match status" value="1"/>
</dbReference>
<sequence>MHAAYRYAAHLGWGRVSPGEVTPLWDAPTRKRDEQVFFRVLERTGDLDAALSTVQPSAAPYDSLLSALQRYQQFEQNGGWPTIPEGPTLKAGQLDARVPVVRERLAITGDLPIPVDSVRARVASAPPFSQRNVTAPADTGATSTAETVYRFDDDLWAAVLRFQRRHGLATDGAIGPTTRAAMNVSADQRVRQIGINLERWRWMPDNLGSRYVVVNIAGFSLNVIEDGRSVLSMRVITGRPFRQTPVFSDEISYLVFNPYWHIPQSLAVQDKLPMIRRDPGYLARQRIQVFRGWGADAARVDPAMIDWSTTSASNFPYRLRQDPGPWNALGRVKFMFPNPYSVYLHDTPERGLFEQAERTFSSGCIRVAKPAELAVYLLADHPDWTPERIRTAMQDGTTEQAVVLNERVLVHLQYWTTWTENGDVHFRNDVYGRDVLLLEALEDRRVVS</sequence>
<accession>A0A2A8CVV7</accession>
<evidence type="ECO:0000256" key="1">
    <source>
        <dbReference type="ARBA" id="ARBA00004752"/>
    </source>
</evidence>
<comment type="pathway">
    <text evidence="1 7">Cell wall biogenesis; peptidoglycan biosynthesis.</text>
</comment>
<feature type="active site" description="Nucleophile" evidence="7">
    <location>
        <position position="364"/>
    </location>
</feature>
<dbReference type="PROSITE" id="PS52029">
    <property type="entry name" value="LD_TPASE"/>
    <property type="match status" value="1"/>
</dbReference>
<comment type="similarity">
    <text evidence="2">Belongs to the YkuD family.</text>
</comment>
<dbReference type="OrthoDB" id="9778545at2"/>
<dbReference type="InterPro" id="IPR023346">
    <property type="entry name" value="Lysozyme-like_dom_sf"/>
</dbReference>
<protein>
    <submittedName>
        <fullName evidence="9">Peptidoglycan-binding protein</fullName>
    </submittedName>
</protein>
<dbReference type="GO" id="GO:0004180">
    <property type="term" value="F:carboxypeptidase activity"/>
    <property type="evidence" value="ECO:0007669"/>
    <property type="project" value="UniProtKB-ARBA"/>
</dbReference>
<dbReference type="AlphaFoldDB" id="A0A2A8CVV7"/>
<dbReference type="GO" id="GO:0009252">
    <property type="term" value="P:peptidoglycan biosynthetic process"/>
    <property type="evidence" value="ECO:0007669"/>
    <property type="project" value="UniProtKB-UniPathway"/>
</dbReference>
<evidence type="ECO:0000256" key="4">
    <source>
        <dbReference type="ARBA" id="ARBA00022960"/>
    </source>
</evidence>
<reference evidence="9 10" key="1">
    <citation type="submission" date="2017-10" db="EMBL/GenBank/DDBJ databases">
        <title>Draft genome of Longibacter Salinarum.</title>
        <authorList>
            <person name="Goh K.M."/>
            <person name="Shamsir M.S."/>
            <person name="Lim S.W."/>
        </authorList>
    </citation>
    <scope>NUCLEOTIDE SEQUENCE [LARGE SCALE GENOMIC DNA]</scope>
    <source>
        <strain evidence="9 10">KCTC 52045</strain>
    </source>
</reference>
<keyword evidence="6 7" id="KW-0961">Cell wall biogenesis/degradation</keyword>
<evidence type="ECO:0000256" key="7">
    <source>
        <dbReference type="PROSITE-ProRule" id="PRU01373"/>
    </source>
</evidence>
<keyword evidence="4 7" id="KW-0133">Cell shape</keyword>
<dbReference type="InterPro" id="IPR005490">
    <property type="entry name" value="LD_TPept_cat_dom"/>
</dbReference>
<dbReference type="Pfam" id="PF01471">
    <property type="entry name" value="PG_binding_1"/>
    <property type="match status" value="1"/>
</dbReference>
<dbReference type="PANTHER" id="PTHR41533:SF2">
    <property type="entry name" value="BLR7131 PROTEIN"/>
    <property type="match status" value="1"/>
</dbReference>
<dbReference type="Gene3D" id="2.40.440.10">
    <property type="entry name" value="L,D-transpeptidase catalytic domain-like"/>
    <property type="match status" value="1"/>
</dbReference>
<dbReference type="InterPro" id="IPR002477">
    <property type="entry name" value="Peptidoglycan-bd-like"/>
</dbReference>
<evidence type="ECO:0000256" key="2">
    <source>
        <dbReference type="ARBA" id="ARBA00005992"/>
    </source>
</evidence>
<dbReference type="UniPathway" id="UPA00219"/>
<evidence type="ECO:0000313" key="10">
    <source>
        <dbReference type="Proteomes" id="UP000220102"/>
    </source>
</evidence>
<organism evidence="9 10">
    <name type="scientific">Longibacter salinarum</name>
    <dbReference type="NCBI Taxonomy" id="1850348"/>
    <lineage>
        <taxon>Bacteria</taxon>
        <taxon>Pseudomonadati</taxon>
        <taxon>Rhodothermota</taxon>
        <taxon>Rhodothermia</taxon>
        <taxon>Rhodothermales</taxon>
        <taxon>Salisaetaceae</taxon>
        <taxon>Longibacter</taxon>
    </lineage>
</organism>
<dbReference type="InterPro" id="IPR036366">
    <property type="entry name" value="PGBDSf"/>
</dbReference>
<evidence type="ECO:0000259" key="8">
    <source>
        <dbReference type="PROSITE" id="PS52029"/>
    </source>
</evidence>
<dbReference type="CDD" id="cd16913">
    <property type="entry name" value="YkuD_like"/>
    <property type="match status" value="1"/>
</dbReference>
<dbReference type="SUPFAM" id="SSF141523">
    <property type="entry name" value="L,D-transpeptidase catalytic domain-like"/>
    <property type="match status" value="1"/>
</dbReference>
<evidence type="ECO:0000256" key="3">
    <source>
        <dbReference type="ARBA" id="ARBA00022679"/>
    </source>
</evidence>
<comment type="caution">
    <text evidence="9">The sequence shown here is derived from an EMBL/GenBank/DDBJ whole genome shotgun (WGS) entry which is preliminary data.</text>
</comment>
<evidence type="ECO:0000313" key="9">
    <source>
        <dbReference type="EMBL" id="PEN12528.1"/>
    </source>
</evidence>
<gene>
    <name evidence="9" type="ORF">CRI94_13455</name>
</gene>
<evidence type="ECO:0000256" key="5">
    <source>
        <dbReference type="ARBA" id="ARBA00022984"/>
    </source>
</evidence>
<evidence type="ECO:0000256" key="6">
    <source>
        <dbReference type="ARBA" id="ARBA00023316"/>
    </source>
</evidence>
<dbReference type="Gene3D" id="1.10.101.10">
    <property type="entry name" value="PGBD-like superfamily/PGBD"/>
    <property type="match status" value="1"/>
</dbReference>
<keyword evidence="5 7" id="KW-0573">Peptidoglycan synthesis</keyword>
<dbReference type="GO" id="GO:0016740">
    <property type="term" value="F:transferase activity"/>
    <property type="evidence" value="ECO:0007669"/>
    <property type="project" value="UniProtKB-KW"/>
</dbReference>
<dbReference type="InterPro" id="IPR038063">
    <property type="entry name" value="Transpep_catalytic_dom"/>
</dbReference>
<dbReference type="GO" id="GO:0008360">
    <property type="term" value="P:regulation of cell shape"/>
    <property type="evidence" value="ECO:0007669"/>
    <property type="project" value="UniProtKB-UniRule"/>
</dbReference>
<proteinExistence type="inferred from homology"/>
<keyword evidence="10" id="KW-1185">Reference proteome</keyword>
<dbReference type="GO" id="GO:0071555">
    <property type="term" value="P:cell wall organization"/>
    <property type="evidence" value="ECO:0007669"/>
    <property type="project" value="UniProtKB-UniRule"/>
</dbReference>
<name>A0A2A8CVV7_9BACT</name>
<dbReference type="EMBL" id="PDEQ01000007">
    <property type="protein sequence ID" value="PEN12528.1"/>
    <property type="molecule type" value="Genomic_DNA"/>
</dbReference>
<dbReference type="Proteomes" id="UP000220102">
    <property type="component" value="Unassembled WGS sequence"/>
</dbReference>
<dbReference type="Pfam" id="PF03734">
    <property type="entry name" value="YkuD"/>
    <property type="match status" value="1"/>
</dbReference>
<dbReference type="InterPro" id="IPR052905">
    <property type="entry name" value="LD-transpeptidase_YkuD-like"/>
</dbReference>
<keyword evidence="3" id="KW-0808">Transferase</keyword>
<dbReference type="SUPFAM" id="SSF53955">
    <property type="entry name" value="Lysozyme-like"/>
    <property type="match status" value="1"/>
</dbReference>